<gene>
    <name evidence="1" type="ORF">QR680_016668</name>
</gene>
<protein>
    <submittedName>
        <fullName evidence="1">Uncharacterized protein</fullName>
    </submittedName>
</protein>
<dbReference type="Proteomes" id="UP001175271">
    <property type="component" value="Unassembled WGS sequence"/>
</dbReference>
<organism evidence="1 2">
    <name type="scientific">Steinernema hermaphroditum</name>
    <dbReference type="NCBI Taxonomy" id="289476"/>
    <lineage>
        <taxon>Eukaryota</taxon>
        <taxon>Metazoa</taxon>
        <taxon>Ecdysozoa</taxon>
        <taxon>Nematoda</taxon>
        <taxon>Chromadorea</taxon>
        <taxon>Rhabditida</taxon>
        <taxon>Tylenchina</taxon>
        <taxon>Panagrolaimomorpha</taxon>
        <taxon>Strongyloidoidea</taxon>
        <taxon>Steinernematidae</taxon>
        <taxon>Steinernema</taxon>
    </lineage>
</organism>
<dbReference type="AlphaFoldDB" id="A0AA39HBY5"/>
<dbReference type="EMBL" id="JAUCMV010000004">
    <property type="protein sequence ID" value="KAK0403012.1"/>
    <property type="molecule type" value="Genomic_DNA"/>
</dbReference>
<dbReference type="PROSITE" id="PS51257">
    <property type="entry name" value="PROKAR_LIPOPROTEIN"/>
    <property type="match status" value="1"/>
</dbReference>
<evidence type="ECO:0000313" key="1">
    <source>
        <dbReference type="EMBL" id="KAK0403012.1"/>
    </source>
</evidence>
<keyword evidence="2" id="KW-1185">Reference proteome</keyword>
<evidence type="ECO:0000313" key="2">
    <source>
        <dbReference type="Proteomes" id="UP001175271"/>
    </source>
</evidence>
<name>A0AA39HBY5_9BILA</name>
<sequence length="71" mass="8096">MALKRSVITGCSVFACFLFATFLHPATELYKMVEDKKGFFLDLEMIAAILKNFRKRLDAFIAARGSHFECD</sequence>
<reference evidence="1" key="1">
    <citation type="submission" date="2023-06" db="EMBL/GenBank/DDBJ databases">
        <title>Genomic analysis of the entomopathogenic nematode Steinernema hermaphroditum.</title>
        <authorList>
            <person name="Schwarz E.M."/>
            <person name="Heppert J.K."/>
            <person name="Baniya A."/>
            <person name="Schwartz H.T."/>
            <person name="Tan C.-H."/>
            <person name="Antoshechkin I."/>
            <person name="Sternberg P.W."/>
            <person name="Goodrich-Blair H."/>
            <person name="Dillman A.R."/>
        </authorList>
    </citation>
    <scope>NUCLEOTIDE SEQUENCE</scope>
    <source>
        <strain evidence="1">PS9179</strain>
        <tissue evidence="1">Whole animal</tissue>
    </source>
</reference>
<proteinExistence type="predicted"/>
<accession>A0AA39HBY5</accession>
<comment type="caution">
    <text evidence="1">The sequence shown here is derived from an EMBL/GenBank/DDBJ whole genome shotgun (WGS) entry which is preliminary data.</text>
</comment>